<dbReference type="AlphaFoldDB" id="A0A926EML8"/>
<dbReference type="InterPro" id="IPR052399">
    <property type="entry name" value="Phage_Baseplate_Assmbl_Protein"/>
</dbReference>
<dbReference type="EMBL" id="JACRSY010000030">
    <property type="protein sequence ID" value="MBC8580862.1"/>
    <property type="molecule type" value="Genomic_DNA"/>
</dbReference>
<dbReference type="PANTHER" id="PTHR37829">
    <property type="entry name" value="PHAGE-LIKE ELEMENT PBSX PROTEIN XKDT"/>
    <property type="match status" value="1"/>
</dbReference>
<proteinExistence type="inferred from homology"/>
<dbReference type="InterPro" id="IPR058531">
    <property type="entry name" value="Baseplate_J_M"/>
</dbReference>
<feature type="domain" description="Baseplate J-like C-terminal" evidence="3">
    <location>
        <begin position="250"/>
        <end position="333"/>
    </location>
</feature>
<evidence type="ECO:0000313" key="5">
    <source>
        <dbReference type="Proteomes" id="UP000655830"/>
    </source>
</evidence>
<organism evidence="4 5">
    <name type="scientific">Zhenhengia yiwuensis</name>
    <dbReference type="NCBI Taxonomy" id="2763666"/>
    <lineage>
        <taxon>Bacteria</taxon>
        <taxon>Bacillati</taxon>
        <taxon>Bacillota</taxon>
        <taxon>Clostridia</taxon>
        <taxon>Lachnospirales</taxon>
        <taxon>Lachnospiraceae</taxon>
        <taxon>Zhenhengia</taxon>
    </lineage>
</organism>
<sequence length="335" mass="37352">MIFEELIKSALEKVPNDMDKREGSLMHMALAPACFELAEVYMQLAYMADRTYVDTSTGEDLDKCCADMGIYRKQATQAIRKGVFNTEIPLGSRFGLEDTTYCVVEKIKDFEYKLECEQLGRIGNLYNGNLLPISYIKGLITAALKDILISGEDIESDNSLRERFFLNVRMPATSGNVHHYKIWATEVEGVGDAKIFPLWNGPGTVKVLITDTDKLPADRSLIDKVASHIEEVRPIGANVTVVAPTPKTLNINVTLEIGADVLLEDIKQNLKRKIQEYLQSITFKKNIISYAIIGSLILDVDGVIDYTDLKLNNTAANIRLTEEEIPTIGTLVVEV</sequence>
<dbReference type="InterPro" id="IPR058530">
    <property type="entry name" value="Baseplate_J-like_C"/>
</dbReference>
<evidence type="ECO:0000313" key="4">
    <source>
        <dbReference type="EMBL" id="MBC8580862.1"/>
    </source>
</evidence>
<reference evidence="4" key="1">
    <citation type="submission" date="2020-08" db="EMBL/GenBank/DDBJ databases">
        <title>Genome public.</title>
        <authorList>
            <person name="Liu C."/>
            <person name="Sun Q."/>
        </authorList>
    </citation>
    <scope>NUCLEOTIDE SEQUENCE</scope>
    <source>
        <strain evidence="4">NSJ-12</strain>
    </source>
</reference>
<comment type="similarity">
    <text evidence="1">Belongs to the Mu gp47/PBSX XkdT family.</text>
</comment>
<gene>
    <name evidence="4" type="ORF">H8718_15190</name>
</gene>
<dbReference type="Pfam" id="PF26079">
    <property type="entry name" value="Baseplate_J_C"/>
    <property type="match status" value="1"/>
</dbReference>
<comment type="caution">
    <text evidence="4">The sequence shown here is derived from an EMBL/GenBank/DDBJ whole genome shotgun (WGS) entry which is preliminary data.</text>
</comment>
<dbReference type="RefSeq" id="WP_249333558.1">
    <property type="nucleotide sequence ID" value="NZ_JACRSY010000030.1"/>
</dbReference>
<dbReference type="Proteomes" id="UP000655830">
    <property type="component" value="Unassembled WGS sequence"/>
</dbReference>
<dbReference type="PANTHER" id="PTHR37829:SF3">
    <property type="entry name" value="PROTEIN JAYE-RELATED"/>
    <property type="match status" value="1"/>
</dbReference>
<feature type="domain" description="Baseplate J-like central" evidence="2">
    <location>
        <begin position="172"/>
        <end position="243"/>
    </location>
</feature>
<evidence type="ECO:0000259" key="2">
    <source>
        <dbReference type="Pfam" id="PF26078"/>
    </source>
</evidence>
<name>A0A926EML8_9FIRM</name>
<protein>
    <submittedName>
        <fullName evidence="4">Baseplate J/gp47 family protein</fullName>
    </submittedName>
</protein>
<accession>A0A926EML8</accession>
<evidence type="ECO:0000256" key="1">
    <source>
        <dbReference type="ARBA" id="ARBA00038087"/>
    </source>
</evidence>
<dbReference type="Pfam" id="PF26078">
    <property type="entry name" value="Baseplate_J_M"/>
    <property type="match status" value="1"/>
</dbReference>
<evidence type="ECO:0000259" key="3">
    <source>
        <dbReference type="Pfam" id="PF26079"/>
    </source>
</evidence>
<keyword evidence="5" id="KW-1185">Reference proteome</keyword>